<dbReference type="EMBL" id="LSMT01000408">
    <property type="protein sequence ID" value="PFX18484.1"/>
    <property type="molecule type" value="Genomic_DNA"/>
</dbReference>
<comment type="caution">
    <text evidence="18">The sequence shown here is derived from an EMBL/GenBank/DDBJ whole genome shotgun (WGS) entry which is preliminary data.</text>
</comment>
<dbReference type="GO" id="GO:0006915">
    <property type="term" value="P:apoptotic process"/>
    <property type="evidence" value="ECO:0007669"/>
    <property type="project" value="UniProtKB-KW"/>
</dbReference>
<evidence type="ECO:0000256" key="13">
    <source>
        <dbReference type="SAM" id="MobiDB-lite"/>
    </source>
</evidence>
<comment type="subcellular location">
    <subcellularLocation>
        <location evidence="1">Cytoplasm</location>
    </subcellularLocation>
</comment>
<feature type="domain" description="CCHC-type" evidence="17">
    <location>
        <begin position="334"/>
        <end position="350"/>
    </location>
</feature>
<evidence type="ECO:0000259" key="16">
    <source>
        <dbReference type="PROSITE" id="PS50145"/>
    </source>
</evidence>
<dbReference type="InterPro" id="IPR041588">
    <property type="entry name" value="Integrase_H2C2"/>
</dbReference>
<feature type="domain" description="TRAF-type" evidence="16">
    <location>
        <begin position="1583"/>
        <end position="1634"/>
    </location>
</feature>
<evidence type="ECO:0000256" key="5">
    <source>
        <dbReference type="ARBA" id="ARBA00022723"/>
    </source>
</evidence>
<dbReference type="GO" id="GO:0005737">
    <property type="term" value="C:cytoplasm"/>
    <property type="evidence" value="ECO:0007669"/>
    <property type="project" value="UniProtKB-SubCell"/>
</dbReference>
<feature type="domain" description="TRAF-type" evidence="16">
    <location>
        <begin position="1293"/>
        <end position="1336"/>
    </location>
</feature>
<keyword evidence="10 12" id="KW-0175">Coiled coil</keyword>
<feature type="zinc finger region" description="TRAF-type" evidence="11">
    <location>
        <begin position="1583"/>
        <end position="1634"/>
    </location>
</feature>
<dbReference type="InterPro" id="IPR001878">
    <property type="entry name" value="Znf_CCHC"/>
</dbReference>
<dbReference type="InterPro" id="IPR008737">
    <property type="entry name" value="DUF1758"/>
</dbReference>
<evidence type="ECO:0000256" key="6">
    <source>
        <dbReference type="ARBA" id="ARBA00022737"/>
    </source>
</evidence>
<evidence type="ECO:0000259" key="15">
    <source>
        <dbReference type="PROSITE" id="PS50144"/>
    </source>
</evidence>
<dbReference type="InterPro" id="IPR049342">
    <property type="entry name" value="TRAF1-6_MATH_dom"/>
</dbReference>
<evidence type="ECO:0000256" key="4">
    <source>
        <dbReference type="ARBA" id="ARBA00022703"/>
    </source>
</evidence>
<evidence type="ECO:0000259" key="17">
    <source>
        <dbReference type="PROSITE" id="PS50158"/>
    </source>
</evidence>
<dbReference type="PANTHER" id="PTHR47331:SF1">
    <property type="entry name" value="GAG-LIKE PROTEIN"/>
    <property type="match status" value="1"/>
</dbReference>
<feature type="domain" description="MATH" evidence="15">
    <location>
        <begin position="1840"/>
        <end position="1984"/>
    </location>
</feature>
<keyword evidence="2" id="KW-0963">Cytoplasm</keyword>
<gene>
    <name evidence="18" type="primary">TRAF3</name>
    <name evidence="18" type="ORF">AWC38_SpisGene17146</name>
</gene>
<keyword evidence="6" id="KW-0677">Repeat</keyword>
<evidence type="ECO:0000313" key="19">
    <source>
        <dbReference type="Proteomes" id="UP000225706"/>
    </source>
</evidence>
<feature type="zinc finger region" description="TRAF-type" evidence="11">
    <location>
        <begin position="1527"/>
        <end position="1581"/>
    </location>
</feature>
<dbReference type="InterPro" id="IPR001841">
    <property type="entry name" value="Znf_RING"/>
</dbReference>
<keyword evidence="18" id="KW-0675">Receptor</keyword>
<organism evidence="18 19">
    <name type="scientific">Stylophora pistillata</name>
    <name type="common">Smooth cauliflower coral</name>
    <dbReference type="NCBI Taxonomy" id="50429"/>
    <lineage>
        <taxon>Eukaryota</taxon>
        <taxon>Metazoa</taxon>
        <taxon>Cnidaria</taxon>
        <taxon>Anthozoa</taxon>
        <taxon>Hexacorallia</taxon>
        <taxon>Scleractinia</taxon>
        <taxon>Astrocoeniina</taxon>
        <taxon>Pocilloporidae</taxon>
        <taxon>Stylophora</taxon>
    </lineage>
</organism>
<dbReference type="PROSITE" id="PS50145">
    <property type="entry name" value="ZF_TRAF"/>
    <property type="match status" value="3"/>
</dbReference>
<name>A0A2B4RJB2_STYPI</name>
<proteinExistence type="predicted"/>
<accession>A0A2B4RJB2</accession>
<dbReference type="OrthoDB" id="5982841at2759"/>
<evidence type="ECO:0000256" key="10">
    <source>
        <dbReference type="ARBA" id="ARBA00023054"/>
    </source>
</evidence>
<dbReference type="FunFam" id="2.60.210.10:FF:000001">
    <property type="entry name" value="TNF receptor-associated factor"/>
    <property type="match status" value="1"/>
</dbReference>
<dbReference type="PROSITE" id="PS50144">
    <property type="entry name" value="MATH"/>
    <property type="match status" value="1"/>
</dbReference>
<evidence type="ECO:0000256" key="8">
    <source>
        <dbReference type="ARBA" id="ARBA00022833"/>
    </source>
</evidence>
<dbReference type="Pfam" id="PF05585">
    <property type="entry name" value="DUF1758"/>
    <property type="match status" value="1"/>
</dbReference>
<dbReference type="PROSITE" id="PS50089">
    <property type="entry name" value="ZF_RING_2"/>
    <property type="match status" value="1"/>
</dbReference>
<evidence type="ECO:0000259" key="14">
    <source>
        <dbReference type="PROSITE" id="PS50089"/>
    </source>
</evidence>
<keyword evidence="4" id="KW-0053">Apoptosis</keyword>
<dbReference type="SUPFAM" id="SSF53098">
    <property type="entry name" value="Ribonuclease H-like"/>
    <property type="match status" value="1"/>
</dbReference>
<dbReference type="SMART" id="SM00061">
    <property type="entry name" value="MATH"/>
    <property type="match status" value="1"/>
</dbReference>
<keyword evidence="5 11" id="KW-0479">Metal-binding</keyword>
<evidence type="ECO:0000256" key="12">
    <source>
        <dbReference type="SAM" id="Coils"/>
    </source>
</evidence>
<keyword evidence="19" id="KW-1185">Reference proteome</keyword>
<dbReference type="InterPro" id="IPR005312">
    <property type="entry name" value="DUF1759"/>
</dbReference>
<evidence type="ECO:0000256" key="2">
    <source>
        <dbReference type="ARBA" id="ARBA00022490"/>
    </source>
</evidence>
<keyword evidence="9" id="KW-0832">Ubl conjugation</keyword>
<dbReference type="STRING" id="50429.A0A2B4RJB2"/>
<dbReference type="GO" id="GO:0003676">
    <property type="term" value="F:nucleic acid binding"/>
    <property type="evidence" value="ECO:0007669"/>
    <property type="project" value="InterPro"/>
</dbReference>
<dbReference type="Pfam" id="PF03564">
    <property type="entry name" value="DUF1759"/>
    <property type="match status" value="1"/>
</dbReference>
<evidence type="ECO:0000256" key="11">
    <source>
        <dbReference type="PROSITE-ProRule" id="PRU00207"/>
    </source>
</evidence>
<dbReference type="GO" id="GO:0008270">
    <property type="term" value="F:zinc ion binding"/>
    <property type="evidence" value="ECO:0007669"/>
    <property type="project" value="UniProtKB-KW"/>
</dbReference>
<keyword evidence="3" id="KW-1017">Isopeptide bond</keyword>
<feature type="domain" description="TRAF-type" evidence="16">
    <location>
        <begin position="1527"/>
        <end position="1581"/>
    </location>
</feature>
<feature type="coiled-coil region" evidence="12">
    <location>
        <begin position="1768"/>
        <end position="1795"/>
    </location>
</feature>
<dbReference type="InterPro" id="IPR012337">
    <property type="entry name" value="RNaseH-like_sf"/>
</dbReference>
<sequence>MQTKIALTEKLETLKRLDDTILDLVSADDDGEEAIAAEIEDSEKIKSDIRAIILAIEKQLSENLAAVPLASEPVPSPPPKNETARARLPKVQVKKFSGRIHEWQEFWDSFQSAIHQNDSLSDVDKFSYLRGLIEGPAKSSIAGFALTEANYKAAIELLQRRFGKKIAIERAHISELLKVQPVYRDREPRRLRTLHDTVESHYRGLVAIGVDERTYSGIVVPSILEKLSDTLRLTITRGQEYLEWTLGDLLHALLKEVELREEYSLTPQVSLAPEESRRKFPPPPPTSSFFPNNDNRRERSEGRCAFCLGDHPPEDCRRITNIEERKLLVRKFGRCYKCLDKGHLARDCKSKSKCKDCRGNHHVSLCETKPPQTTRGTGGQPTGSAVSAPNSMLVGTESRIALQTAQALIKGEKHGRIRVLFDSGSHRSFITAKAASSHGLEVVRKEWLSISTFGERVRESGLREVVLFDVIPLQGDKALQLEAYVVPEISHISNEHVEVVKNDFPHLRDLWFSDVCKTKEQLEIDLLIGADYLWEFQKRKTIRGEVEEPVAIETELGWVLSGPLKRKEADSKQEVTVNFIAQESVAMDTLKVDGGRYWLDSKTALSWIQNKGEWKQFVRHRVNEILKLSNKEDWSYCPTEENPADIGSRGVIASQLKEENSGGMGHDGYRENRKSGRECRRCLERMRPAKKKRRSKWVIIVFVTIAAVQEQDLFGARFQGASQGKLNVTELKHAEMEWIKSGQTNIKRQHNFKQLVSELGVIQDKGILKCVGRLANSDLEFDARRPVILPREHRLTGLVIEECHQRVHHSGVRATLAELRSRYWVPKGRQVVKKIVGECVVCKKLVGKPYKTRPTAALPDFRVREAPPFSRAGVDFAGPLYVKGKSGQVDKVYIALFSCCVTRAVHLELVEDLSAGAFRRCLRRFIAKYGTPALVVSDNAKTFQATERALNDLFNHPEIRLDLEREKIEWKFNLERAPWWAWSKQRDGCSLAHEICAADADRLESCSSGKLSRPLDPVHGDCEAIEAQCRYHKVGCKQKGAMNWKERRRHQEKQVTEHLNLLFLFVDQLSSLFHSKLGEVDAGVFSKMDVILKTLQSKVDAIIGENSDLTSMVQGHGTRISNVEQSIKRYLMDDVETDSAPLNSSAHRSSLAEIEHILQRLGNQDAKTANHEALLVEFNSEMQNRNRELRRLEAQLKTANDEIRKLQRRTEYLEHTLSARNFAIAELEDYVRQEQLSSYNDTQWTKQIQLRMSSGKTFEDKFAQREILSLPVQCANHCNGCEWSGELGKLENHEAQCPYVKIQCVHPCCGALVRRDDLSRHLEEDCSFREQQCQYCHMMTTVDRLKEHHEKECQEYPTDCLHCKTESIPRKQVFPDFVKLAAIIFRTKHCNSFDNKGESLVALLIILTIYSITCNKPLTLDSGEMKGYQLSEDDLEHIPRKYICEYCHFMLRDPVQTPCAHFYCRSCFENLKRDAVFKCKVDDEEFNVAEIFPDGCVKKEIQSLTVHCLHFSHGCGWEGKITDLEEHVTTCDYEEINCVFEDKCKTKLLRKNLAGHLEKECSQRKAPCEYCNEELPFSDLEDHHKNDCQSFPIKCILCNEEDIPRGKIKAHRDPENGDCEGSKAICPFRSLGCKSIEEMSRREKRDHEETLVSLHLNLLLRFVFDLKDQVGFFVNEINPLREGIAVMGRLKSTVSQLVSQVTAVVRENGAIQDELHDLRSRLMHVEDNLVEPESVPAGEHGSLNAQYQQITNVLDDVKRKISHIQGQFANHELLLAEANQAIHEQNNEIVWLKRQDERNKDLLRRLQAKVDSMDEAMRTRNFPPEAGLQINRDQEPYSFDGVLLWRISNVAAKIYDSFNEPEKSFYSPPFYTSRQGYKMCARIYLNGDGTGKGTHISLFFVVMRGEYDALLRWPFRQKVTFMILDQNNREHVIDAFRPDPNSSSFHRPRRETNIASGCPLFFPLTELNRHAYIKDDVMFVKVIVDCSDL</sequence>
<protein>
    <submittedName>
        <fullName evidence="18">TNF receptor-associated factor 3</fullName>
    </submittedName>
</protein>
<keyword evidence="7 11" id="KW-0863">Zinc-finger</keyword>
<dbReference type="PANTHER" id="PTHR47331">
    <property type="entry name" value="PHD-TYPE DOMAIN-CONTAINING PROTEIN"/>
    <property type="match status" value="1"/>
</dbReference>
<evidence type="ECO:0000256" key="7">
    <source>
        <dbReference type="ARBA" id="ARBA00022771"/>
    </source>
</evidence>
<dbReference type="PROSITE" id="PS50158">
    <property type="entry name" value="ZF_CCHC"/>
    <property type="match status" value="1"/>
</dbReference>
<dbReference type="SUPFAM" id="SSF57850">
    <property type="entry name" value="RING/U-box"/>
    <property type="match status" value="1"/>
</dbReference>
<feature type="coiled-coil region" evidence="12">
    <location>
        <begin position="1175"/>
        <end position="1216"/>
    </location>
</feature>
<feature type="domain" description="RING-type" evidence="14">
    <location>
        <begin position="1444"/>
        <end position="1483"/>
    </location>
</feature>
<dbReference type="Proteomes" id="UP000225706">
    <property type="component" value="Unassembled WGS sequence"/>
</dbReference>
<keyword evidence="8 11" id="KW-0862">Zinc</keyword>
<feature type="zinc finger region" description="TRAF-type" evidence="11">
    <location>
        <begin position="1293"/>
        <end position="1336"/>
    </location>
</feature>
<evidence type="ECO:0000256" key="9">
    <source>
        <dbReference type="ARBA" id="ARBA00022843"/>
    </source>
</evidence>
<reference evidence="19" key="1">
    <citation type="journal article" date="2017" name="bioRxiv">
        <title>Comparative analysis of the genomes of Stylophora pistillata and Acropora digitifera provides evidence for extensive differences between species of corals.</title>
        <authorList>
            <person name="Voolstra C.R."/>
            <person name="Li Y."/>
            <person name="Liew Y.J."/>
            <person name="Baumgarten S."/>
            <person name="Zoccola D."/>
            <person name="Flot J.-F."/>
            <person name="Tambutte S."/>
            <person name="Allemand D."/>
            <person name="Aranda M."/>
        </authorList>
    </citation>
    <scope>NUCLEOTIDE SEQUENCE [LARGE SCALE GENOMIC DNA]</scope>
</reference>
<dbReference type="InterPro" id="IPR013083">
    <property type="entry name" value="Znf_RING/FYVE/PHD"/>
</dbReference>
<dbReference type="Pfam" id="PF21355">
    <property type="entry name" value="TRAF-mep_MATH"/>
    <property type="match status" value="1"/>
</dbReference>
<dbReference type="Gene3D" id="2.60.210.10">
    <property type="entry name" value="Apoptosis, Tumor Necrosis Factor Receptor Associated Protein 2, Chain A"/>
    <property type="match status" value="1"/>
</dbReference>
<evidence type="ECO:0000313" key="18">
    <source>
        <dbReference type="EMBL" id="PFX18484.1"/>
    </source>
</evidence>
<dbReference type="SUPFAM" id="SSF49599">
    <property type="entry name" value="TRAF domain-like"/>
    <property type="match status" value="3"/>
</dbReference>
<dbReference type="InterPro" id="IPR002083">
    <property type="entry name" value="MATH/TRAF_dom"/>
</dbReference>
<dbReference type="InterPro" id="IPR001293">
    <property type="entry name" value="Znf_TRAF"/>
</dbReference>
<dbReference type="InterPro" id="IPR036397">
    <property type="entry name" value="RNaseH_sf"/>
</dbReference>
<dbReference type="Gene3D" id="1.10.340.70">
    <property type="match status" value="1"/>
</dbReference>
<evidence type="ECO:0000256" key="3">
    <source>
        <dbReference type="ARBA" id="ARBA00022499"/>
    </source>
</evidence>
<dbReference type="Gene3D" id="3.30.420.10">
    <property type="entry name" value="Ribonuclease H-like superfamily/Ribonuclease H"/>
    <property type="match status" value="1"/>
</dbReference>
<dbReference type="Pfam" id="PF17921">
    <property type="entry name" value="Integrase_H2C2"/>
    <property type="match status" value="1"/>
</dbReference>
<feature type="region of interest" description="Disordered" evidence="13">
    <location>
        <begin position="268"/>
        <end position="296"/>
    </location>
</feature>
<dbReference type="InterPro" id="IPR008974">
    <property type="entry name" value="TRAF-like"/>
</dbReference>
<dbReference type="Gene3D" id="3.30.40.10">
    <property type="entry name" value="Zinc/RING finger domain, C3HC4 (zinc finger)"/>
    <property type="match status" value="5"/>
</dbReference>
<dbReference type="SMART" id="SM00343">
    <property type="entry name" value="ZnF_C2HC"/>
    <property type="match status" value="1"/>
</dbReference>
<evidence type="ECO:0000256" key="1">
    <source>
        <dbReference type="ARBA" id="ARBA00004496"/>
    </source>
</evidence>
<dbReference type="Pfam" id="PF02176">
    <property type="entry name" value="zf-TRAF"/>
    <property type="match status" value="3"/>
</dbReference>